<gene>
    <name evidence="1" type="ORF">JCGZ_14687</name>
</gene>
<dbReference type="PANTHER" id="PTHR11863">
    <property type="entry name" value="STEROL DESATURASE"/>
    <property type="match status" value="1"/>
</dbReference>
<keyword evidence="2" id="KW-1185">Reference proteome</keyword>
<proteinExistence type="predicted"/>
<evidence type="ECO:0000313" key="2">
    <source>
        <dbReference type="Proteomes" id="UP000027138"/>
    </source>
</evidence>
<evidence type="ECO:0008006" key="3">
    <source>
        <dbReference type="Google" id="ProtNLM"/>
    </source>
</evidence>
<accession>A0A067JY66</accession>
<evidence type="ECO:0000313" key="1">
    <source>
        <dbReference type="EMBL" id="KDP28916.1"/>
    </source>
</evidence>
<sequence length="203" mass="23637">MGHCNFELIPDSLFSVFPPLKYLMYTPTYHSLHHTQFRTNYSLFMPLYDYVYGTVDESSDTLYKASVERAEDSPDVVHLVHLTTPDSIYHLQFGFACFASKPYSSKWYLRFMWPATLLWSRICGRTFVSERNTFNTVKWQSWLVPRHKGQYLLKSQRDAINGMIEGAIKEADKKGVKVLTLGLLNQEEELNGNGRCMWKETLV</sequence>
<reference evidence="1 2" key="1">
    <citation type="journal article" date="2014" name="PLoS ONE">
        <title>Global Analysis of Gene Expression Profiles in Physic Nut (Jatropha curcas L.) Seedlings Exposed to Salt Stress.</title>
        <authorList>
            <person name="Zhang L."/>
            <person name="Zhang C."/>
            <person name="Wu P."/>
            <person name="Chen Y."/>
            <person name="Li M."/>
            <person name="Jiang H."/>
            <person name="Wu G."/>
        </authorList>
    </citation>
    <scope>NUCLEOTIDE SEQUENCE [LARGE SCALE GENOMIC DNA]</scope>
    <source>
        <strain evidence="2">cv. GZQX0401</strain>
        <tissue evidence="1">Young leaves</tissue>
    </source>
</reference>
<dbReference type="OrthoDB" id="408954at2759"/>
<dbReference type="EMBL" id="KK914782">
    <property type="protein sequence ID" value="KDP28916.1"/>
    <property type="molecule type" value="Genomic_DNA"/>
</dbReference>
<dbReference type="AlphaFoldDB" id="A0A067JY66"/>
<organism evidence="1 2">
    <name type="scientific">Jatropha curcas</name>
    <name type="common">Barbados nut</name>
    <dbReference type="NCBI Taxonomy" id="180498"/>
    <lineage>
        <taxon>Eukaryota</taxon>
        <taxon>Viridiplantae</taxon>
        <taxon>Streptophyta</taxon>
        <taxon>Embryophyta</taxon>
        <taxon>Tracheophyta</taxon>
        <taxon>Spermatophyta</taxon>
        <taxon>Magnoliopsida</taxon>
        <taxon>eudicotyledons</taxon>
        <taxon>Gunneridae</taxon>
        <taxon>Pentapetalae</taxon>
        <taxon>rosids</taxon>
        <taxon>fabids</taxon>
        <taxon>Malpighiales</taxon>
        <taxon>Euphorbiaceae</taxon>
        <taxon>Crotonoideae</taxon>
        <taxon>Jatropheae</taxon>
        <taxon>Jatropha</taxon>
    </lineage>
</organism>
<dbReference type="STRING" id="180498.A0A067JY66"/>
<dbReference type="InterPro" id="IPR050307">
    <property type="entry name" value="Sterol_Desaturase_Related"/>
</dbReference>
<dbReference type="Proteomes" id="UP000027138">
    <property type="component" value="Unassembled WGS sequence"/>
</dbReference>
<name>A0A067JY66_JATCU</name>
<protein>
    <recommendedName>
        <fullName evidence="3">Fatty acid hydroxylase domain-containing protein</fullName>
    </recommendedName>
</protein>